<keyword evidence="3" id="KW-0238">DNA-binding</keyword>
<accession>A0A1M6TFH5</accession>
<name>A0A1M6TFH5_9BACL</name>
<dbReference type="NCBIfam" id="TIGR02937">
    <property type="entry name" value="sigma70-ECF"/>
    <property type="match status" value="1"/>
</dbReference>
<dbReference type="Gene3D" id="1.10.1740.10">
    <property type="match status" value="1"/>
</dbReference>
<dbReference type="GO" id="GO:0006352">
    <property type="term" value="P:DNA-templated transcription initiation"/>
    <property type="evidence" value="ECO:0007669"/>
    <property type="project" value="InterPro"/>
</dbReference>
<evidence type="ECO:0000256" key="1">
    <source>
        <dbReference type="ARBA" id="ARBA00023015"/>
    </source>
</evidence>
<evidence type="ECO:0000256" key="2">
    <source>
        <dbReference type="ARBA" id="ARBA00023082"/>
    </source>
</evidence>
<keyword evidence="2" id="KW-0731">Sigma factor</keyword>
<dbReference type="Proteomes" id="UP000184016">
    <property type="component" value="Unassembled WGS sequence"/>
</dbReference>
<dbReference type="SUPFAM" id="SSF88659">
    <property type="entry name" value="Sigma3 and sigma4 domains of RNA polymerase sigma factors"/>
    <property type="match status" value="1"/>
</dbReference>
<proteinExistence type="predicted"/>
<dbReference type="AlphaFoldDB" id="A0A1M6TFH5"/>
<keyword evidence="8" id="KW-1185">Reference proteome</keyword>
<dbReference type="InterPro" id="IPR013325">
    <property type="entry name" value="RNA_pol_sigma_r2"/>
</dbReference>
<evidence type="ECO:0000313" key="8">
    <source>
        <dbReference type="Proteomes" id="UP000184016"/>
    </source>
</evidence>
<evidence type="ECO:0000259" key="6">
    <source>
        <dbReference type="Pfam" id="PF04545"/>
    </source>
</evidence>
<sequence length="183" mass="21706">MDDNEQTALNAWQAGDSTGAEFLLQKYEKLVWKLANKYRHTSLEDAVQEARYALLVAAKAYRSTGGASLLTYLYRSIHGHLRNIMRREWKHEAHCQPRSTEEWLFHWTIDPSAEQTTERFLLRHDMEQWIHNARLSPREKEAMRAVFEDQSLQDLARQHGVSKETCKIWRKRAVQKLRKTYHL</sequence>
<protein>
    <submittedName>
        <fullName evidence="7">RNA polymerase sigma factor, sigma-70 family</fullName>
    </submittedName>
</protein>
<organism evidence="7 8">
    <name type="scientific">Alicyclobacillus tolerans</name>
    <dbReference type="NCBI Taxonomy" id="90970"/>
    <lineage>
        <taxon>Bacteria</taxon>
        <taxon>Bacillati</taxon>
        <taxon>Bacillota</taxon>
        <taxon>Bacilli</taxon>
        <taxon>Bacillales</taxon>
        <taxon>Alicyclobacillaceae</taxon>
        <taxon>Alicyclobacillus</taxon>
    </lineage>
</organism>
<keyword evidence="1" id="KW-0805">Transcription regulation</keyword>
<dbReference type="GO" id="GO:0016987">
    <property type="term" value="F:sigma factor activity"/>
    <property type="evidence" value="ECO:0007669"/>
    <property type="project" value="UniProtKB-KW"/>
</dbReference>
<dbReference type="InterPro" id="IPR013324">
    <property type="entry name" value="RNA_pol_sigma_r3/r4-like"/>
</dbReference>
<gene>
    <name evidence="7" type="ORF">SAMN05443507_11656</name>
</gene>
<feature type="domain" description="RNA polymerase sigma-70 region 4" evidence="6">
    <location>
        <begin position="133"/>
        <end position="179"/>
    </location>
</feature>
<keyword evidence="4" id="KW-0804">Transcription</keyword>
<dbReference type="InterPro" id="IPR007627">
    <property type="entry name" value="RNA_pol_sigma70_r2"/>
</dbReference>
<evidence type="ECO:0000259" key="5">
    <source>
        <dbReference type="Pfam" id="PF04542"/>
    </source>
</evidence>
<evidence type="ECO:0000256" key="4">
    <source>
        <dbReference type="ARBA" id="ARBA00023163"/>
    </source>
</evidence>
<dbReference type="Pfam" id="PF04542">
    <property type="entry name" value="Sigma70_r2"/>
    <property type="match status" value="1"/>
</dbReference>
<dbReference type="STRING" id="1830138.SAMN05443507_11656"/>
<dbReference type="InterPro" id="IPR007630">
    <property type="entry name" value="RNA_pol_sigma70_r4"/>
</dbReference>
<evidence type="ECO:0000313" key="7">
    <source>
        <dbReference type="EMBL" id="SHK55518.1"/>
    </source>
</evidence>
<dbReference type="InterPro" id="IPR014284">
    <property type="entry name" value="RNA_pol_sigma-70_dom"/>
</dbReference>
<dbReference type="InterPro" id="IPR036388">
    <property type="entry name" value="WH-like_DNA-bd_sf"/>
</dbReference>
<dbReference type="SUPFAM" id="SSF88946">
    <property type="entry name" value="Sigma2 domain of RNA polymerase sigma factors"/>
    <property type="match status" value="1"/>
</dbReference>
<dbReference type="GO" id="GO:0003677">
    <property type="term" value="F:DNA binding"/>
    <property type="evidence" value="ECO:0007669"/>
    <property type="project" value="UniProtKB-KW"/>
</dbReference>
<dbReference type="Gene3D" id="1.10.10.10">
    <property type="entry name" value="Winged helix-like DNA-binding domain superfamily/Winged helix DNA-binding domain"/>
    <property type="match status" value="1"/>
</dbReference>
<dbReference type="EMBL" id="FRAF01000016">
    <property type="protein sequence ID" value="SHK55518.1"/>
    <property type="molecule type" value="Genomic_DNA"/>
</dbReference>
<evidence type="ECO:0000256" key="3">
    <source>
        <dbReference type="ARBA" id="ARBA00023125"/>
    </source>
</evidence>
<dbReference type="RefSeq" id="WP_072874468.1">
    <property type="nucleotide sequence ID" value="NZ_FRAF01000016.1"/>
</dbReference>
<dbReference type="Pfam" id="PF04545">
    <property type="entry name" value="Sigma70_r4"/>
    <property type="match status" value="1"/>
</dbReference>
<reference evidence="8" key="1">
    <citation type="submission" date="2016-11" db="EMBL/GenBank/DDBJ databases">
        <authorList>
            <person name="Varghese N."/>
            <person name="Submissions S."/>
        </authorList>
    </citation>
    <scope>NUCLEOTIDE SEQUENCE [LARGE SCALE GENOMIC DNA]</scope>
    <source>
        <strain evidence="8">USBA-503</strain>
    </source>
</reference>
<feature type="domain" description="RNA polymerase sigma-70 region 2" evidence="5">
    <location>
        <begin position="23"/>
        <end position="90"/>
    </location>
</feature>